<dbReference type="PANTHER" id="PTHR39951">
    <property type="entry name" value="FI22632P1"/>
    <property type="match status" value="1"/>
</dbReference>
<dbReference type="InParanoid" id="E9GFD6"/>
<evidence type="ECO:0000256" key="1">
    <source>
        <dbReference type="SAM" id="SignalP"/>
    </source>
</evidence>
<dbReference type="EMBL" id="GL732542">
    <property type="protein sequence ID" value="EFX81829.1"/>
    <property type="molecule type" value="Genomic_DNA"/>
</dbReference>
<organism evidence="2 3">
    <name type="scientific">Daphnia pulex</name>
    <name type="common">Water flea</name>
    <dbReference type="NCBI Taxonomy" id="6669"/>
    <lineage>
        <taxon>Eukaryota</taxon>
        <taxon>Metazoa</taxon>
        <taxon>Ecdysozoa</taxon>
        <taxon>Arthropoda</taxon>
        <taxon>Crustacea</taxon>
        <taxon>Branchiopoda</taxon>
        <taxon>Diplostraca</taxon>
        <taxon>Cladocera</taxon>
        <taxon>Anomopoda</taxon>
        <taxon>Daphniidae</taxon>
        <taxon>Daphnia</taxon>
    </lineage>
</organism>
<dbReference type="PANTHER" id="PTHR39951:SF1">
    <property type="entry name" value="FI22632P1"/>
    <property type="match status" value="1"/>
</dbReference>
<name>E9GFD6_DAPPU</name>
<dbReference type="KEGG" id="dpx:DAPPUDRAFT_303278"/>
<reference evidence="2 3" key="1">
    <citation type="journal article" date="2011" name="Science">
        <title>The ecoresponsive genome of Daphnia pulex.</title>
        <authorList>
            <person name="Colbourne J.K."/>
            <person name="Pfrender M.E."/>
            <person name="Gilbert D."/>
            <person name="Thomas W.K."/>
            <person name="Tucker A."/>
            <person name="Oakley T.H."/>
            <person name="Tokishita S."/>
            <person name="Aerts A."/>
            <person name="Arnold G.J."/>
            <person name="Basu M.K."/>
            <person name="Bauer D.J."/>
            <person name="Caceres C.E."/>
            <person name="Carmel L."/>
            <person name="Casola C."/>
            <person name="Choi J.H."/>
            <person name="Detter J.C."/>
            <person name="Dong Q."/>
            <person name="Dusheyko S."/>
            <person name="Eads B.D."/>
            <person name="Frohlich T."/>
            <person name="Geiler-Samerotte K.A."/>
            <person name="Gerlach D."/>
            <person name="Hatcher P."/>
            <person name="Jogdeo S."/>
            <person name="Krijgsveld J."/>
            <person name="Kriventseva E.V."/>
            <person name="Kultz D."/>
            <person name="Laforsch C."/>
            <person name="Lindquist E."/>
            <person name="Lopez J."/>
            <person name="Manak J.R."/>
            <person name="Muller J."/>
            <person name="Pangilinan J."/>
            <person name="Patwardhan R.P."/>
            <person name="Pitluck S."/>
            <person name="Pritham E.J."/>
            <person name="Rechtsteiner A."/>
            <person name="Rho M."/>
            <person name="Rogozin I.B."/>
            <person name="Sakarya O."/>
            <person name="Salamov A."/>
            <person name="Schaack S."/>
            <person name="Shapiro H."/>
            <person name="Shiga Y."/>
            <person name="Skalitzky C."/>
            <person name="Smith Z."/>
            <person name="Souvorov A."/>
            <person name="Sung W."/>
            <person name="Tang Z."/>
            <person name="Tsuchiya D."/>
            <person name="Tu H."/>
            <person name="Vos H."/>
            <person name="Wang M."/>
            <person name="Wolf Y.I."/>
            <person name="Yamagata H."/>
            <person name="Yamada T."/>
            <person name="Ye Y."/>
            <person name="Shaw J.R."/>
            <person name="Andrews J."/>
            <person name="Crease T.J."/>
            <person name="Tang H."/>
            <person name="Lucas S.M."/>
            <person name="Robertson H.M."/>
            <person name="Bork P."/>
            <person name="Koonin E.V."/>
            <person name="Zdobnov E.M."/>
            <person name="Grigoriev I.V."/>
            <person name="Lynch M."/>
            <person name="Boore J.L."/>
        </authorList>
    </citation>
    <scope>NUCLEOTIDE SEQUENCE [LARGE SCALE GENOMIC DNA]</scope>
</reference>
<keyword evidence="3" id="KW-1185">Reference proteome</keyword>
<evidence type="ECO:0000313" key="3">
    <source>
        <dbReference type="Proteomes" id="UP000000305"/>
    </source>
</evidence>
<dbReference type="PhylomeDB" id="E9GFD6"/>
<dbReference type="AlphaFoldDB" id="E9GFD6"/>
<proteinExistence type="predicted"/>
<feature type="chain" id="PRO_5003240938" evidence="1">
    <location>
        <begin position="23"/>
        <end position="78"/>
    </location>
</feature>
<dbReference type="OrthoDB" id="10355875at2759"/>
<dbReference type="HOGENOM" id="CLU_2624504_0_0_1"/>
<evidence type="ECO:0000313" key="2">
    <source>
        <dbReference type="EMBL" id="EFX81829.1"/>
    </source>
</evidence>
<dbReference type="Proteomes" id="UP000000305">
    <property type="component" value="Unassembled WGS sequence"/>
</dbReference>
<sequence>MKTVSIMILLFAVLSLLVGVYSAPITLIVGTPFLFNKFDYKVDPNRGAELSPAFQAQYGTLGADLINFYGQGNTPRKL</sequence>
<protein>
    <submittedName>
        <fullName evidence="2">Uncharacterized protein</fullName>
    </submittedName>
</protein>
<keyword evidence="1" id="KW-0732">Signal</keyword>
<accession>E9GFD6</accession>
<gene>
    <name evidence="2" type="ORF">DAPPUDRAFT_303278</name>
</gene>
<feature type="signal peptide" evidence="1">
    <location>
        <begin position="1"/>
        <end position="22"/>
    </location>
</feature>